<evidence type="ECO:0000256" key="1">
    <source>
        <dbReference type="SAM" id="SignalP"/>
    </source>
</evidence>
<feature type="signal peptide" evidence="1">
    <location>
        <begin position="1"/>
        <end position="35"/>
    </location>
</feature>
<organism evidence="2 3">
    <name type="scientific">Thermostaphylospora chromogena</name>
    <dbReference type="NCBI Taxonomy" id="35622"/>
    <lineage>
        <taxon>Bacteria</taxon>
        <taxon>Bacillati</taxon>
        <taxon>Actinomycetota</taxon>
        <taxon>Actinomycetes</taxon>
        <taxon>Streptosporangiales</taxon>
        <taxon>Thermomonosporaceae</taxon>
        <taxon>Thermostaphylospora</taxon>
    </lineage>
</organism>
<evidence type="ECO:0000313" key="2">
    <source>
        <dbReference type="EMBL" id="SDR29122.1"/>
    </source>
</evidence>
<sequence>MPCRVSIPPSRTGRTARTAAVVLLGCLLSSGCSELAEISGAVVSTQACENAVTAVADLTHDLHRLRGKPAETDRALKEAADRLSEAAGYAGDDALRKTLDGLADSYRKLTGGAEIEEKAASITSRYLPMINASCGRR</sequence>
<reference evidence="2 3" key="1">
    <citation type="submission" date="2016-10" db="EMBL/GenBank/DDBJ databases">
        <authorList>
            <person name="de Groot N.N."/>
        </authorList>
    </citation>
    <scope>NUCLEOTIDE SEQUENCE [LARGE SCALE GENOMIC DNA]</scope>
    <source>
        <strain evidence="2 3">DSM 43794</strain>
    </source>
</reference>
<dbReference type="PROSITE" id="PS51257">
    <property type="entry name" value="PROKAR_LIPOPROTEIN"/>
    <property type="match status" value="1"/>
</dbReference>
<name>A0A1H1HUI5_9ACTN</name>
<accession>A0A1H1HUI5</accession>
<proteinExistence type="predicted"/>
<dbReference type="AlphaFoldDB" id="A0A1H1HUI5"/>
<evidence type="ECO:0000313" key="3">
    <source>
        <dbReference type="Proteomes" id="UP000217103"/>
    </source>
</evidence>
<dbReference type="STRING" id="35622.SAMN04489764_4842"/>
<gene>
    <name evidence="2" type="ORF">SAMN04489764_4842</name>
</gene>
<keyword evidence="1" id="KW-0732">Signal</keyword>
<dbReference type="RefSeq" id="WP_093262201.1">
    <property type="nucleotide sequence ID" value="NZ_FNKK01000002.1"/>
</dbReference>
<dbReference type="EMBL" id="FNKK01000002">
    <property type="protein sequence ID" value="SDR29122.1"/>
    <property type="molecule type" value="Genomic_DNA"/>
</dbReference>
<dbReference type="Proteomes" id="UP000217103">
    <property type="component" value="Unassembled WGS sequence"/>
</dbReference>
<protein>
    <submittedName>
        <fullName evidence="2">Uncharacterized protein</fullName>
    </submittedName>
</protein>
<feature type="chain" id="PRO_5011512992" evidence="1">
    <location>
        <begin position="36"/>
        <end position="137"/>
    </location>
</feature>
<keyword evidence="3" id="KW-1185">Reference proteome</keyword>